<evidence type="ECO:0000256" key="3">
    <source>
        <dbReference type="ARBA" id="ARBA00022692"/>
    </source>
</evidence>
<dbReference type="InterPro" id="IPR003960">
    <property type="entry name" value="ATPase_AAA_CS"/>
</dbReference>
<dbReference type="Pfam" id="PF00004">
    <property type="entry name" value="AAA"/>
    <property type="match status" value="2"/>
</dbReference>
<keyword evidence="3" id="KW-0812">Transmembrane</keyword>
<dbReference type="GO" id="GO:0005524">
    <property type="term" value="F:ATP binding"/>
    <property type="evidence" value="ECO:0007669"/>
    <property type="project" value="UniProtKB-KW"/>
</dbReference>
<evidence type="ECO:0000256" key="2">
    <source>
        <dbReference type="ARBA" id="ARBA00007448"/>
    </source>
</evidence>
<feature type="compositionally biased region" description="Low complexity" evidence="13">
    <location>
        <begin position="504"/>
        <end position="516"/>
    </location>
</feature>
<dbReference type="PROSITE" id="PS00674">
    <property type="entry name" value="AAA"/>
    <property type="match status" value="1"/>
</dbReference>
<evidence type="ECO:0000256" key="7">
    <source>
        <dbReference type="ARBA" id="ARBA00022840"/>
    </source>
</evidence>
<dbReference type="Gene3D" id="3.40.50.300">
    <property type="entry name" value="P-loop containing nucleotide triphosphate hydrolases"/>
    <property type="match status" value="1"/>
</dbReference>
<dbReference type="SMART" id="SM01024">
    <property type="entry name" value="BCS1_N"/>
    <property type="match status" value="1"/>
</dbReference>
<feature type="compositionally biased region" description="Basic and acidic residues" evidence="13">
    <location>
        <begin position="489"/>
        <end position="503"/>
    </location>
</feature>
<dbReference type="GO" id="GO:0005743">
    <property type="term" value="C:mitochondrial inner membrane"/>
    <property type="evidence" value="ECO:0007669"/>
    <property type="project" value="UniProtKB-SubCell"/>
</dbReference>
<feature type="compositionally biased region" description="Low complexity" evidence="13">
    <location>
        <begin position="386"/>
        <end position="400"/>
    </location>
</feature>
<dbReference type="AlphaFoldDB" id="A0A4S8KU05"/>
<evidence type="ECO:0000256" key="6">
    <source>
        <dbReference type="ARBA" id="ARBA00022801"/>
    </source>
</evidence>
<dbReference type="InterPro" id="IPR003593">
    <property type="entry name" value="AAA+_ATPase"/>
</dbReference>
<comment type="subcellular location">
    <subcellularLocation>
        <location evidence="1">Mitochondrion inner membrane</location>
        <topology evidence="1">Single-pass membrane protein</topology>
    </subcellularLocation>
</comment>
<feature type="domain" description="BCS1 N-terminal" evidence="15">
    <location>
        <begin position="70"/>
        <end position="255"/>
    </location>
</feature>
<dbReference type="InterPro" id="IPR050747">
    <property type="entry name" value="Mitochondrial_chaperone_BCS1"/>
</dbReference>
<dbReference type="InterPro" id="IPR057495">
    <property type="entry name" value="AAA_lid_BCS1"/>
</dbReference>
<feature type="region of interest" description="Disordered" evidence="13">
    <location>
        <begin position="479"/>
        <end position="526"/>
    </location>
</feature>
<dbReference type="Pfam" id="PF25426">
    <property type="entry name" value="AAA_lid_BCS1"/>
    <property type="match status" value="1"/>
</dbReference>
<proteinExistence type="inferred from homology"/>
<dbReference type="OrthoDB" id="10251412at2759"/>
<feature type="region of interest" description="Disordered" evidence="13">
    <location>
        <begin position="589"/>
        <end position="628"/>
    </location>
</feature>
<name>A0A4S8KU05_DENBC</name>
<dbReference type="InterPro" id="IPR014851">
    <property type="entry name" value="BCS1_N"/>
</dbReference>
<feature type="compositionally biased region" description="Acidic residues" evidence="13">
    <location>
        <begin position="479"/>
        <end position="488"/>
    </location>
</feature>
<evidence type="ECO:0000313" key="16">
    <source>
        <dbReference type="EMBL" id="THU79347.1"/>
    </source>
</evidence>
<evidence type="ECO:0000259" key="15">
    <source>
        <dbReference type="SMART" id="SM01024"/>
    </source>
</evidence>
<evidence type="ECO:0000256" key="8">
    <source>
        <dbReference type="ARBA" id="ARBA00022989"/>
    </source>
</evidence>
<reference evidence="16 17" key="1">
    <citation type="journal article" date="2019" name="Nat. Ecol. Evol.">
        <title>Megaphylogeny resolves global patterns of mushroom evolution.</title>
        <authorList>
            <person name="Varga T."/>
            <person name="Krizsan K."/>
            <person name="Foldi C."/>
            <person name="Dima B."/>
            <person name="Sanchez-Garcia M."/>
            <person name="Sanchez-Ramirez S."/>
            <person name="Szollosi G.J."/>
            <person name="Szarkandi J.G."/>
            <person name="Papp V."/>
            <person name="Albert L."/>
            <person name="Andreopoulos W."/>
            <person name="Angelini C."/>
            <person name="Antonin V."/>
            <person name="Barry K.W."/>
            <person name="Bougher N.L."/>
            <person name="Buchanan P."/>
            <person name="Buyck B."/>
            <person name="Bense V."/>
            <person name="Catcheside P."/>
            <person name="Chovatia M."/>
            <person name="Cooper J."/>
            <person name="Damon W."/>
            <person name="Desjardin D."/>
            <person name="Finy P."/>
            <person name="Geml J."/>
            <person name="Haridas S."/>
            <person name="Hughes K."/>
            <person name="Justo A."/>
            <person name="Karasinski D."/>
            <person name="Kautmanova I."/>
            <person name="Kiss B."/>
            <person name="Kocsube S."/>
            <person name="Kotiranta H."/>
            <person name="LaButti K.M."/>
            <person name="Lechner B.E."/>
            <person name="Liimatainen K."/>
            <person name="Lipzen A."/>
            <person name="Lukacs Z."/>
            <person name="Mihaltcheva S."/>
            <person name="Morgado L.N."/>
            <person name="Niskanen T."/>
            <person name="Noordeloos M.E."/>
            <person name="Ohm R.A."/>
            <person name="Ortiz-Santana B."/>
            <person name="Ovrebo C."/>
            <person name="Racz N."/>
            <person name="Riley R."/>
            <person name="Savchenko A."/>
            <person name="Shiryaev A."/>
            <person name="Soop K."/>
            <person name="Spirin V."/>
            <person name="Szebenyi C."/>
            <person name="Tomsovsky M."/>
            <person name="Tulloss R.E."/>
            <person name="Uehling J."/>
            <person name="Grigoriev I.V."/>
            <person name="Vagvolgyi C."/>
            <person name="Papp T."/>
            <person name="Martin F.M."/>
            <person name="Miettinen O."/>
            <person name="Hibbett D.S."/>
            <person name="Nagy L.G."/>
        </authorList>
    </citation>
    <scope>NUCLEOTIDE SEQUENCE [LARGE SCALE GENOMIC DNA]</scope>
    <source>
        <strain evidence="16 17">CBS 962.96</strain>
    </source>
</reference>
<dbReference type="SUPFAM" id="SSF52540">
    <property type="entry name" value="P-loop containing nucleoside triphosphate hydrolases"/>
    <property type="match status" value="1"/>
</dbReference>
<organism evidence="16 17">
    <name type="scientific">Dendrothele bispora (strain CBS 962.96)</name>
    <dbReference type="NCBI Taxonomy" id="1314807"/>
    <lineage>
        <taxon>Eukaryota</taxon>
        <taxon>Fungi</taxon>
        <taxon>Dikarya</taxon>
        <taxon>Basidiomycota</taxon>
        <taxon>Agaricomycotina</taxon>
        <taxon>Agaricomycetes</taxon>
        <taxon>Agaricomycetidae</taxon>
        <taxon>Agaricales</taxon>
        <taxon>Agaricales incertae sedis</taxon>
        <taxon>Dendrothele</taxon>
    </lineage>
</organism>
<evidence type="ECO:0000256" key="9">
    <source>
        <dbReference type="ARBA" id="ARBA00023128"/>
    </source>
</evidence>
<dbReference type="GO" id="GO:0016887">
    <property type="term" value="F:ATP hydrolysis activity"/>
    <property type="evidence" value="ECO:0007669"/>
    <property type="project" value="InterPro"/>
</dbReference>
<keyword evidence="8" id="KW-1133">Transmembrane helix</keyword>
<keyword evidence="7 12" id="KW-0067">ATP-binding</keyword>
<dbReference type="InterPro" id="IPR003959">
    <property type="entry name" value="ATPase_AAA_core"/>
</dbReference>
<keyword evidence="6 16" id="KW-0378">Hydrolase</keyword>
<keyword evidence="17" id="KW-1185">Reference proteome</keyword>
<evidence type="ECO:0000256" key="1">
    <source>
        <dbReference type="ARBA" id="ARBA00004434"/>
    </source>
</evidence>
<evidence type="ECO:0000256" key="13">
    <source>
        <dbReference type="SAM" id="MobiDB-lite"/>
    </source>
</evidence>
<protein>
    <submittedName>
        <fullName evidence="16">P-loop containing nucleoside triphosphate hydrolase protein</fullName>
    </submittedName>
</protein>
<keyword evidence="10" id="KW-0472">Membrane</keyword>
<evidence type="ECO:0000256" key="4">
    <source>
        <dbReference type="ARBA" id="ARBA00022741"/>
    </source>
</evidence>
<feature type="domain" description="AAA+ ATPase" evidence="14">
    <location>
        <begin position="286"/>
        <end position="457"/>
    </location>
</feature>
<evidence type="ECO:0000259" key="14">
    <source>
        <dbReference type="SMART" id="SM00382"/>
    </source>
</evidence>
<dbReference type="Pfam" id="PF08740">
    <property type="entry name" value="BCS1_N"/>
    <property type="match status" value="1"/>
</dbReference>
<evidence type="ECO:0000256" key="5">
    <source>
        <dbReference type="ARBA" id="ARBA00022792"/>
    </source>
</evidence>
<dbReference type="InterPro" id="IPR027417">
    <property type="entry name" value="P-loop_NTPase"/>
</dbReference>
<dbReference type="Proteomes" id="UP000297245">
    <property type="component" value="Unassembled WGS sequence"/>
</dbReference>
<gene>
    <name evidence="16" type="ORF">K435DRAFT_737010</name>
</gene>
<evidence type="ECO:0000313" key="17">
    <source>
        <dbReference type="Proteomes" id="UP000297245"/>
    </source>
</evidence>
<dbReference type="PANTHER" id="PTHR23070">
    <property type="entry name" value="BCS1 AAA-TYPE ATPASE"/>
    <property type="match status" value="1"/>
</dbReference>
<sequence length="628" mass="70839">MSSYHQHLQTIFSRLQNATQSFETNGTASSAPNPIVDAASQTLPPELSSMVSLFFSVVSISSLGDWLKLLFIGGFFETCRRLFFWIYSSVTERFYMKASFDSSDPSYEWMMVWLSKQPAWAKTRDVEISTETYGTNNAAVLLEDDDDTGLARFDYKTTRKLTYIPSPSKTYTLWYRGRYMSITRTKEREVRYRETENTLCISIFTRDHKLLRQLLQEARRAYIAAQESALSIWTADTYNDWNRVASRAKRSLNSIVLDPGVKDMLLDDARDFLASKQWYNERGIPFRRGYLLYGAPGSGKTSLIHSIAGELELDIYIISISRIGLDDASLSTLVNCLPERCVALMEDIDAAFTNGLSRDFDEEDEDEAAVKKINEAQAPEPAIDVNQNANVNSNNGNKPGNGTGSRVTLSGLLNALDGIGAQEGRILFATTNKYASLDPALCRPGRMDLHIEFKLASKYQARGLFRQFYHPYEKFDEVMEEDEDEVDEELKGEKTKEKEEHSDSGYSSSGASTPVSESSKATLGSRVVSPGSKMEFSVRRIKTLSKRFAEAVPDRELSMASLQGYLMMYKTKPLDAVRNLGEWIEKERKVAAQRKKKGRGKGDKKVSEDGPKMEVKEVESTKEKKEGK</sequence>
<comment type="catalytic activity">
    <reaction evidence="11">
        <text>ATP + H2O = ADP + phosphate + H(+)</text>
        <dbReference type="Rhea" id="RHEA:13065"/>
        <dbReference type="ChEBI" id="CHEBI:15377"/>
        <dbReference type="ChEBI" id="CHEBI:15378"/>
        <dbReference type="ChEBI" id="CHEBI:30616"/>
        <dbReference type="ChEBI" id="CHEBI:43474"/>
        <dbReference type="ChEBI" id="CHEBI:456216"/>
    </reaction>
    <physiologicalReaction direction="left-to-right" evidence="11">
        <dbReference type="Rhea" id="RHEA:13066"/>
    </physiologicalReaction>
</comment>
<feature type="compositionally biased region" description="Basic and acidic residues" evidence="13">
    <location>
        <begin position="600"/>
        <end position="628"/>
    </location>
</feature>
<keyword evidence="4 12" id="KW-0547">Nucleotide-binding</keyword>
<dbReference type="EMBL" id="ML180038">
    <property type="protein sequence ID" value="THU79347.1"/>
    <property type="molecule type" value="Genomic_DNA"/>
</dbReference>
<evidence type="ECO:0000256" key="10">
    <source>
        <dbReference type="ARBA" id="ARBA00023136"/>
    </source>
</evidence>
<dbReference type="SMART" id="SM00382">
    <property type="entry name" value="AAA"/>
    <property type="match status" value="1"/>
</dbReference>
<evidence type="ECO:0000256" key="12">
    <source>
        <dbReference type="RuleBase" id="RU003651"/>
    </source>
</evidence>
<keyword evidence="5" id="KW-0999">Mitochondrion inner membrane</keyword>
<keyword evidence="9" id="KW-0496">Mitochondrion</keyword>
<feature type="region of interest" description="Disordered" evidence="13">
    <location>
        <begin position="386"/>
        <end position="405"/>
    </location>
</feature>
<comment type="similarity">
    <text evidence="2">Belongs to the AAA ATPase family. BCS1 subfamily.</text>
</comment>
<accession>A0A4S8KU05</accession>
<evidence type="ECO:0000256" key="11">
    <source>
        <dbReference type="ARBA" id="ARBA00048778"/>
    </source>
</evidence>